<comment type="caution">
    <text evidence="1">The sequence shown here is derived from an EMBL/GenBank/DDBJ whole genome shotgun (WGS) entry which is preliminary data.</text>
</comment>
<gene>
    <name evidence="1" type="ORF">AP75_09145</name>
</gene>
<evidence type="ECO:0000313" key="2">
    <source>
        <dbReference type="Proteomes" id="UP000197587"/>
    </source>
</evidence>
<organism evidence="1 2">
    <name type="scientific">Kaistella haifensis DSM 19056</name>
    <dbReference type="NCBI Taxonomy" id="1450526"/>
    <lineage>
        <taxon>Bacteria</taxon>
        <taxon>Pseudomonadati</taxon>
        <taxon>Bacteroidota</taxon>
        <taxon>Flavobacteriia</taxon>
        <taxon>Flavobacteriales</taxon>
        <taxon>Weeksellaceae</taxon>
        <taxon>Chryseobacterium group</taxon>
        <taxon>Kaistella</taxon>
    </lineage>
</organism>
<sequence>MQILIKFNTGICILIKKNANFVQLISISYQLTFKNIKSWYSSLLKSQSKSSISQAVYFN</sequence>
<keyword evidence="2" id="KW-1185">Reference proteome</keyword>
<evidence type="ECO:0000313" key="1">
    <source>
        <dbReference type="EMBL" id="OWK97884.1"/>
    </source>
</evidence>
<proteinExistence type="predicted"/>
<accession>A0A246B8T6</accession>
<dbReference type="EMBL" id="JASZ02000018">
    <property type="protein sequence ID" value="OWK97884.1"/>
    <property type="molecule type" value="Genomic_DNA"/>
</dbReference>
<protein>
    <submittedName>
        <fullName evidence="1">Uncharacterized protein</fullName>
    </submittedName>
</protein>
<reference evidence="1 2" key="1">
    <citation type="submission" date="2017-05" db="EMBL/GenBank/DDBJ databases">
        <title>Genome of Chryseobacterium haifense.</title>
        <authorList>
            <person name="Newman J.D."/>
        </authorList>
    </citation>
    <scope>NUCLEOTIDE SEQUENCE [LARGE SCALE GENOMIC DNA]</scope>
    <source>
        <strain evidence="1 2">DSM 19056</strain>
    </source>
</reference>
<dbReference type="Proteomes" id="UP000197587">
    <property type="component" value="Unassembled WGS sequence"/>
</dbReference>
<name>A0A246B8T6_9FLAO</name>
<dbReference type="AlphaFoldDB" id="A0A246B8T6"/>